<dbReference type="RefSeq" id="WP_269441860.1">
    <property type="nucleotide sequence ID" value="NZ_CP097463.1"/>
</dbReference>
<protein>
    <submittedName>
        <fullName evidence="1">Uncharacterized protein</fullName>
    </submittedName>
</protein>
<organism evidence="1 2">
    <name type="scientific">Jatrophihabitans cynanchi</name>
    <dbReference type="NCBI Taxonomy" id="2944128"/>
    <lineage>
        <taxon>Bacteria</taxon>
        <taxon>Bacillati</taxon>
        <taxon>Actinomycetota</taxon>
        <taxon>Actinomycetes</taxon>
        <taxon>Jatrophihabitantales</taxon>
        <taxon>Jatrophihabitantaceae</taxon>
        <taxon>Jatrophihabitans</taxon>
    </lineage>
</organism>
<gene>
    <name evidence="1" type="ORF">M6B22_12430</name>
</gene>
<evidence type="ECO:0000313" key="1">
    <source>
        <dbReference type="EMBL" id="WAX55352.1"/>
    </source>
</evidence>
<dbReference type="EMBL" id="CP097463">
    <property type="protein sequence ID" value="WAX55352.1"/>
    <property type="molecule type" value="Genomic_DNA"/>
</dbReference>
<accession>A0ABY7JVM3</accession>
<proteinExistence type="predicted"/>
<evidence type="ECO:0000313" key="2">
    <source>
        <dbReference type="Proteomes" id="UP001164693"/>
    </source>
</evidence>
<sequence>MNRTELRGWIEDALARHDRDARERDESAAAPTVAEIVDAVWGRLPLQVRREVSRAQVQAGLTVLTAQRGAAVSRDVPPGAHALPDGSD</sequence>
<reference evidence="1" key="1">
    <citation type="submission" date="2022-05" db="EMBL/GenBank/DDBJ databases">
        <title>Jatrophihabitans sp. SB3-54 whole genome sequence.</title>
        <authorList>
            <person name="Suh M.K."/>
            <person name="Eom M.K."/>
            <person name="Kim J.S."/>
            <person name="Kim H.S."/>
            <person name="Do H.E."/>
            <person name="Shin Y.K."/>
            <person name="Lee J.-S."/>
        </authorList>
    </citation>
    <scope>NUCLEOTIDE SEQUENCE</scope>
    <source>
        <strain evidence="1">SB3-54</strain>
    </source>
</reference>
<name>A0ABY7JVM3_9ACTN</name>
<keyword evidence="2" id="KW-1185">Reference proteome</keyword>
<dbReference type="Proteomes" id="UP001164693">
    <property type="component" value="Chromosome"/>
</dbReference>